<dbReference type="AlphaFoldDB" id="A0A0F1AA77"/>
<dbReference type="Proteomes" id="UP000033352">
    <property type="component" value="Unassembled WGS sequence"/>
</dbReference>
<feature type="transmembrane region" description="Helical" evidence="1">
    <location>
        <begin position="118"/>
        <end position="142"/>
    </location>
</feature>
<dbReference type="RefSeq" id="WP_045286705.1">
    <property type="nucleotide sequence ID" value="NZ_JZYX01000064.1"/>
</dbReference>
<keyword evidence="1" id="KW-0472">Membrane</keyword>
<dbReference type="PATRIC" id="fig|1619248.3.peg.4363"/>
<reference evidence="2 3" key="1">
    <citation type="submission" date="2015-03" db="EMBL/GenBank/DDBJ databases">
        <authorList>
            <person name="McCorrison J."/>
            <person name="Sanka R."/>
            <person name="Adams M."/>
            <person name="Brinkac L."/>
            <person name="Nierman W."/>
            <person name="Sutton G."/>
            <person name="Nelson K."/>
            <person name="Kiedrowski L."/>
            <person name="Guerrero D."/>
            <person name="Bonomo R."/>
        </authorList>
    </citation>
    <scope>NUCLEOTIDE SEQUENCE [LARGE SCALE GENOMIC DNA]</scope>
    <source>
        <strain evidence="2 3">35699</strain>
    </source>
</reference>
<organism evidence="2 3">
    <name type="scientific">Enterobacter sichuanensis</name>
    <dbReference type="NCBI Taxonomy" id="2071710"/>
    <lineage>
        <taxon>Bacteria</taxon>
        <taxon>Pseudomonadati</taxon>
        <taxon>Pseudomonadota</taxon>
        <taxon>Gammaproteobacteria</taxon>
        <taxon>Enterobacterales</taxon>
        <taxon>Enterobacteriaceae</taxon>
        <taxon>Enterobacter</taxon>
        <taxon>Enterobacter cloacae complex</taxon>
    </lineage>
</organism>
<keyword evidence="1" id="KW-0812">Transmembrane</keyword>
<evidence type="ECO:0000313" key="2">
    <source>
        <dbReference type="EMBL" id="KJN19011.1"/>
    </source>
</evidence>
<dbReference type="OrthoDB" id="5617695at2"/>
<evidence type="ECO:0000313" key="3">
    <source>
        <dbReference type="Proteomes" id="UP000033352"/>
    </source>
</evidence>
<dbReference type="Pfam" id="PF06805">
    <property type="entry name" value="Lambda_tail_I"/>
    <property type="match status" value="1"/>
</dbReference>
<protein>
    <submittedName>
        <fullName evidence="2">Phage tail assembly protein</fullName>
    </submittedName>
</protein>
<feature type="transmembrane region" description="Helical" evidence="1">
    <location>
        <begin position="93"/>
        <end position="112"/>
    </location>
</feature>
<sequence>MARLTTIRLYGALGARFGRVHKLAVQTSAEAVKALCINFDGLEDYLMNAKKNGMTFAVFRGKRNIGVQDFQELAGDSDIRIAPVMEGAKKAGMFQTILGAVMVVAGVITGVATEWTGVGLTFGAGLIMSGASMMAGGIYQMLSPQPKGLQGRDDPDNKPSYAFGGSVNTLAMGNPVALLYGEREIGGAIISAGIVAEDI</sequence>
<accession>A0A0F1AA77</accession>
<gene>
    <name evidence="2" type="ORF">SS37_22625</name>
</gene>
<keyword evidence="1" id="KW-1133">Transmembrane helix</keyword>
<evidence type="ECO:0000256" key="1">
    <source>
        <dbReference type="SAM" id="Phobius"/>
    </source>
</evidence>
<dbReference type="InterPro" id="IPR010654">
    <property type="entry name" value="Phage_lambda_tail_I"/>
</dbReference>
<name>A0A0F1AA77_9ENTR</name>
<proteinExistence type="predicted"/>
<comment type="caution">
    <text evidence="2">The sequence shown here is derived from an EMBL/GenBank/DDBJ whole genome shotgun (WGS) entry which is preliminary data.</text>
</comment>
<dbReference type="EMBL" id="JZYX01000064">
    <property type="protein sequence ID" value="KJN19011.1"/>
    <property type="molecule type" value="Genomic_DNA"/>
</dbReference>